<comment type="similarity">
    <text evidence="1">Belongs to the short-chain fatty acyl-CoA assimilation regulator (ScfR) family.</text>
</comment>
<protein>
    <submittedName>
        <fullName evidence="3">ImmA/IrrE family metallo-endopeptidase</fullName>
    </submittedName>
</protein>
<dbReference type="OrthoDB" id="9816277at2"/>
<dbReference type="SMART" id="SM00530">
    <property type="entry name" value="HTH_XRE"/>
    <property type="match status" value="1"/>
</dbReference>
<proteinExistence type="inferred from homology"/>
<dbReference type="Gene3D" id="1.10.10.2910">
    <property type="match status" value="1"/>
</dbReference>
<gene>
    <name evidence="3" type="ORF">D4N35_007405</name>
</gene>
<dbReference type="PROSITE" id="PS50943">
    <property type="entry name" value="HTH_CROC1"/>
    <property type="match status" value="1"/>
</dbReference>
<dbReference type="Gene3D" id="1.10.260.40">
    <property type="entry name" value="lambda repressor-like DNA-binding domains"/>
    <property type="match status" value="1"/>
</dbReference>
<comment type="caution">
    <text evidence="3">The sequence shown here is derived from an EMBL/GenBank/DDBJ whole genome shotgun (WGS) entry which is preliminary data.</text>
</comment>
<dbReference type="InterPro" id="IPR010359">
    <property type="entry name" value="IrrE_HExxH"/>
</dbReference>
<accession>A0A443IVM9</accession>
<dbReference type="InterPro" id="IPR001387">
    <property type="entry name" value="Cro/C1-type_HTH"/>
</dbReference>
<dbReference type="SUPFAM" id="SSF47413">
    <property type="entry name" value="lambda repressor-like DNA-binding domains"/>
    <property type="match status" value="1"/>
</dbReference>
<name>A0A443IVM9_9BACI</name>
<keyword evidence="4" id="KW-1185">Reference proteome</keyword>
<dbReference type="InterPro" id="IPR052345">
    <property type="entry name" value="Rad_response_metalloprotease"/>
</dbReference>
<dbReference type="PANTHER" id="PTHR43236:SF1">
    <property type="entry name" value="BLL7220 PROTEIN"/>
    <property type="match status" value="1"/>
</dbReference>
<dbReference type="Proteomes" id="UP000273811">
    <property type="component" value="Unassembled WGS sequence"/>
</dbReference>
<reference evidence="3" key="1">
    <citation type="submission" date="2018-12" db="EMBL/GenBank/DDBJ databases">
        <authorList>
            <person name="Sun L."/>
            <person name="Chen Z."/>
        </authorList>
    </citation>
    <scope>NUCLEOTIDE SEQUENCE [LARGE SCALE GENOMIC DNA]</scope>
    <source>
        <strain evidence="3">DSM 16012</strain>
    </source>
</reference>
<dbReference type="AlphaFoldDB" id="A0A443IVM9"/>
<evidence type="ECO:0000313" key="3">
    <source>
        <dbReference type="EMBL" id="RWR12188.1"/>
    </source>
</evidence>
<evidence type="ECO:0000313" key="4">
    <source>
        <dbReference type="Proteomes" id="UP000273811"/>
    </source>
</evidence>
<feature type="domain" description="HTH cro/C1-type" evidence="2">
    <location>
        <begin position="7"/>
        <end position="61"/>
    </location>
</feature>
<evidence type="ECO:0000259" key="2">
    <source>
        <dbReference type="PROSITE" id="PS50943"/>
    </source>
</evidence>
<sequence length="395" mass="45946">MFVGEKLTDIRLLHGYSRNELGNLLGVSEQSVWQYENNYISPKLEVVNKLKAIFNVKTKYFYTKESFKTKFDAGALAFRSKGINSIAKTKYEAAHLEFIEGLLNIFEGYITYPPNNLISLRDYSIKYLNENTGQMDRKAMIKHLAEHAREFLGVGENNQKLLFALEKNGAFVFEKSLGADVDAYSAWSKSDKPMILLGKFNKSAVRRNLDLAHELGHLLLHYKMDLSDLSKSEYKEKEEDAYDFASYFLMPEEEFKKDMMSIKKLSNPNSYIDLKEKWSVSIAAMAYYARRLGYLTYQQHRYFYASMNRQNYNQAEPLDDKIKIIRPGKVKSSLEFLMENNILTLRKLMELTHYNETLIAKILGLDESFIRSYIEQPAYFDVSYISEKREGYSPS</sequence>
<dbReference type="PANTHER" id="PTHR43236">
    <property type="entry name" value="ANTITOXIN HIGA1"/>
    <property type="match status" value="1"/>
</dbReference>
<dbReference type="Pfam" id="PF06114">
    <property type="entry name" value="Peptidase_M78"/>
    <property type="match status" value="1"/>
</dbReference>
<dbReference type="InterPro" id="IPR010982">
    <property type="entry name" value="Lambda_DNA-bd_dom_sf"/>
</dbReference>
<evidence type="ECO:0000256" key="1">
    <source>
        <dbReference type="ARBA" id="ARBA00007227"/>
    </source>
</evidence>
<organism evidence="3 4">
    <name type="scientific">Siminovitchia fortis</name>
    <dbReference type="NCBI Taxonomy" id="254758"/>
    <lineage>
        <taxon>Bacteria</taxon>
        <taxon>Bacillati</taxon>
        <taxon>Bacillota</taxon>
        <taxon>Bacilli</taxon>
        <taxon>Bacillales</taxon>
        <taxon>Bacillaceae</taxon>
        <taxon>Siminovitchia</taxon>
    </lineage>
</organism>
<dbReference type="EMBL" id="QYTU02000012">
    <property type="protein sequence ID" value="RWR12188.1"/>
    <property type="molecule type" value="Genomic_DNA"/>
</dbReference>
<dbReference type="GO" id="GO:0003677">
    <property type="term" value="F:DNA binding"/>
    <property type="evidence" value="ECO:0007669"/>
    <property type="project" value="InterPro"/>
</dbReference>
<dbReference type="RefSeq" id="WP_120072015.1">
    <property type="nucleotide sequence ID" value="NZ_CP126113.1"/>
</dbReference>
<dbReference type="CDD" id="cd00093">
    <property type="entry name" value="HTH_XRE"/>
    <property type="match status" value="1"/>
</dbReference>
<dbReference type="Pfam" id="PF01381">
    <property type="entry name" value="HTH_3"/>
    <property type="match status" value="1"/>
</dbReference>